<dbReference type="CDD" id="cd07247">
    <property type="entry name" value="SgaA_N_like"/>
    <property type="match status" value="1"/>
</dbReference>
<comment type="caution">
    <text evidence="3">The sequence shown here is derived from an EMBL/GenBank/DDBJ whole genome shotgun (WGS) entry which is preliminary data.</text>
</comment>
<dbReference type="PANTHER" id="PTHR33993:SF14">
    <property type="entry name" value="GB|AAF24581.1"/>
    <property type="match status" value="1"/>
</dbReference>
<feature type="domain" description="VOC" evidence="2">
    <location>
        <begin position="17"/>
        <end position="127"/>
    </location>
</feature>
<feature type="region of interest" description="Disordered" evidence="1">
    <location>
        <begin position="1"/>
        <end position="20"/>
    </location>
</feature>
<name>A0ABQ5P875_9ACTN</name>
<gene>
    <name evidence="3" type="ORF">SYYSPA8_30740</name>
</gene>
<dbReference type="InterPro" id="IPR052164">
    <property type="entry name" value="Anthracycline_SecMetBiosynth"/>
</dbReference>
<dbReference type="InterPro" id="IPR037523">
    <property type="entry name" value="VOC_core"/>
</dbReference>
<keyword evidence="4" id="KW-1185">Reference proteome</keyword>
<dbReference type="InterPro" id="IPR029068">
    <property type="entry name" value="Glyas_Bleomycin-R_OHBP_Dase"/>
</dbReference>
<dbReference type="SUPFAM" id="SSF54593">
    <property type="entry name" value="Glyoxalase/Bleomycin resistance protein/Dihydroxybiphenyl dioxygenase"/>
    <property type="match status" value="1"/>
</dbReference>
<reference evidence="3 4" key="1">
    <citation type="submission" date="2022-10" db="EMBL/GenBank/DDBJ databases">
        <title>Draft genome sequence of Streptomyces sp. YSPA8.</title>
        <authorList>
            <person name="Moriuchi R."/>
            <person name="Dohra H."/>
            <person name="Yamamura H."/>
            <person name="Kodani S."/>
        </authorList>
    </citation>
    <scope>NUCLEOTIDE SEQUENCE [LARGE SCALE GENOMIC DNA]</scope>
    <source>
        <strain evidence="3 4">YSPA8</strain>
    </source>
</reference>
<dbReference type="Gene3D" id="3.10.180.10">
    <property type="entry name" value="2,3-Dihydroxybiphenyl 1,2-Dioxygenase, domain 1"/>
    <property type="match status" value="1"/>
</dbReference>
<evidence type="ECO:0000259" key="2">
    <source>
        <dbReference type="PROSITE" id="PS51819"/>
    </source>
</evidence>
<dbReference type="PANTHER" id="PTHR33993">
    <property type="entry name" value="GLYOXALASE-RELATED"/>
    <property type="match status" value="1"/>
</dbReference>
<dbReference type="RefSeq" id="WP_323450740.1">
    <property type="nucleotide sequence ID" value="NZ_BSBI01000016.1"/>
</dbReference>
<dbReference type="PROSITE" id="PS51819">
    <property type="entry name" value="VOC"/>
    <property type="match status" value="1"/>
</dbReference>
<feature type="compositionally biased region" description="Polar residues" evidence="1">
    <location>
        <begin position="8"/>
        <end position="18"/>
    </location>
</feature>
<accession>A0ABQ5P875</accession>
<evidence type="ECO:0000256" key="1">
    <source>
        <dbReference type="SAM" id="MobiDB-lite"/>
    </source>
</evidence>
<sequence>MADAIQNDGETTVSNPTPSWFDISTPDSARARDFYQKMFGWTVTALDDTYALVGTENAPPAGGIGQAGPESPYVGIVVYFPVADVDVALARAVELGGTVVMKPQSTGDERIAAFKDLDGNTVGVTSP</sequence>
<evidence type="ECO:0000313" key="4">
    <source>
        <dbReference type="Proteomes" id="UP001291653"/>
    </source>
</evidence>
<evidence type="ECO:0000313" key="3">
    <source>
        <dbReference type="EMBL" id="GLF98767.1"/>
    </source>
</evidence>
<dbReference type="InterPro" id="IPR004360">
    <property type="entry name" value="Glyas_Fos-R_dOase_dom"/>
</dbReference>
<protein>
    <submittedName>
        <fullName evidence="3">VOC family protein</fullName>
    </submittedName>
</protein>
<dbReference type="EMBL" id="BSBI01000016">
    <property type="protein sequence ID" value="GLF98767.1"/>
    <property type="molecule type" value="Genomic_DNA"/>
</dbReference>
<organism evidence="3 4">
    <name type="scientific">Streptomyces yaizuensis</name>
    <dbReference type="NCBI Taxonomy" id="2989713"/>
    <lineage>
        <taxon>Bacteria</taxon>
        <taxon>Bacillati</taxon>
        <taxon>Actinomycetota</taxon>
        <taxon>Actinomycetes</taxon>
        <taxon>Kitasatosporales</taxon>
        <taxon>Streptomycetaceae</taxon>
        <taxon>Streptomyces</taxon>
    </lineage>
</organism>
<dbReference type="Pfam" id="PF00903">
    <property type="entry name" value="Glyoxalase"/>
    <property type="match status" value="1"/>
</dbReference>
<dbReference type="Proteomes" id="UP001291653">
    <property type="component" value="Unassembled WGS sequence"/>
</dbReference>
<proteinExistence type="predicted"/>